<dbReference type="EMBL" id="KB469313">
    <property type="protein sequence ID" value="EPQ50778.1"/>
    <property type="molecule type" value="Genomic_DNA"/>
</dbReference>
<comment type="subcellular location">
    <subcellularLocation>
        <location evidence="1">Nucleus</location>
    </subcellularLocation>
</comment>
<dbReference type="STRING" id="670483.S7PTL5"/>
<dbReference type="OrthoDB" id="310853at2759"/>
<evidence type="ECO:0000313" key="7">
    <source>
        <dbReference type="EMBL" id="EPQ50778.1"/>
    </source>
</evidence>
<evidence type="ECO:0000259" key="6">
    <source>
        <dbReference type="Pfam" id="PF04821"/>
    </source>
</evidence>
<dbReference type="HOGENOM" id="CLU_004294_1_0_1"/>
<dbReference type="OMA" id="VNHHRHT"/>
<dbReference type="GO" id="GO:0031298">
    <property type="term" value="C:replication fork protection complex"/>
    <property type="evidence" value="ECO:0007669"/>
    <property type="project" value="TreeGrafter"/>
</dbReference>
<dbReference type="eggNOG" id="KOG1974">
    <property type="taxonomic scope" value="Eukaryota"/>
</dbReference>
<evidence type="ECO:0000256" key="5">
    <source>
        <dbReference type="SAM" id="MobiDB-lite"/>
    </source>
</evidence>
<dbReference type="GeneID" id="19307721"/>
<dbReference type="PANTHER" id="PTHR22940">
    <property type="entry name" value="TIMEOUT/TIMELESS-2"/>
    <property type="match status" value="1"/>
</dbReference>
<feature type="region of interest" description="Disordered" evidence="5">
    <location>
        <begin position="575"/>
        <end position="603"/>
    </location>
</feature>
<evidence type="ECO:0000256" key="4">
    <source>
        <dbReference type="ARBA" id="ARBA00023306"/>
    </source>
</evidence>
<gene>
    <name evidence="7" type="ORF">GLOTRDRAFT_66457</name>
</gene>
<organism evidence="7 8">
    <name type="scientific">Gloeophyllum trabeum (strain ATCC 11539 / FP-39264 / Madison 617)</name>
    <name type="common">Brown rot fungus</name>
    <dbReference type="NCBI Taxonomy" id="670483"/>
    <lineage>
        <taxon>Eukaryota</taxon>
        <taxon>Fungi</taxon>
        <taxon>Dikarya</taxon>
        <taxon>Basidiomycota</taxon>
        <taxon>Agaricomycotina</taxon>
        <taxon>Agaricomycetes</taxon>
        <taxon>Gloeophyllales</taxon>
        <taxon>Gloeophyllaceae</taxon>
        <taxon>Gloeophyllum</taxon>
    </lineage>
</organism>
<accession>S7PTL5</accession>
<feature type="region of interest" description="Disordered" evidence="5">
    <location>
        <begin position="995"/>
        <end position="1174"/>
    </location>
</feature>
<dbReference type="InterPro" id="IPR006906">
    <property type="entry name" value="Timeless_N"/>
</dbReference>
<dbReference type="KEGG" id="gtr:GLOTRDRAFT_66457"/>
<dbReference type="Pfam" id="PF04821">
    <property type="entry name" value="TIMELESS"/>
    <property type="match status" value="1"/>
</dbReference>
<dbReference type="GO" id="GO:0003677">
    <property type="term" value="F:DNA binding"/>
    <property type="evidence" value="ECO:0007669"/>
    <property type="project" value="TreeGrafter"/>
</dbReference>
<dbReference type="GO" id="GO:0006281">
    <property type="term" value="P:DNA repair"/>
    <property type="evidence" value="ECO:0007669"/>
    <property type="project" value="TreeGrafter"/>
</dbReference>
<feature type="region of interest" description="Disordered" evidence="5">
    <location>
        <begin position="923"/>
        <end position="976"/>
    </location>
</feature>
<feature type="compositionally biased region" description="Low complexity" evidence="5">
    <location>
        <begin position="1065"/>
        <end position="1083"/>
    </location>
</feature>
<feature type="domain" description="Timeless N-terminal" evidence="6">
    <location>
        <begin position="40"/>
        <end position="307"/>
    </location>
</feature>
<evidence type="ECO:0000256" key="1">
    <source>
        <dbReference type="ARBA" id="ARBA00004123"/>
    </source>
</evidence>
<dbReference type="GO" id="GO:0043111">
    <property type="term" value="P:replication fork arrest"/>
    <property type="evidence" value="ECO:0007669"/>
    <property type="project" value="TreeGrafter"/>
</dbReference>
<dbReference type="PANTHER" id="PTHR22940:SF4">
    <property type="entry name" value="PROTEIN TIMELESS HOMOLOG"/>
    <property type="match status" value="1"/>
</dbReference>
<proteinExistence type="predicted"/>
<dbReference type="Proteomes" id="UP000030669">
    <property type="component" value="Unassembled WGS sequence"/>
</dbReference>
<evidence type="ECO:0000313" key="8">
    <source>
        <dbReference type="Proteomes" id="UP000030669"/>
    </source>
</evidence>
<sequence length="1174" mass="132491">MDDGDLSHESEVEQYVDRRTILEPAISSVVDALGGYENGRYRLGDEAYGCLKDLKKFWRKDDTDDERTVARIFWDTRVLPNDLVPILLATAGQGEVEDKRAVACVDLMAAMTWPIDLAEELKELDEDLDKGTDYTQLLTSHLHYKAAILKEGVLEAMFGIVVPCITKDKKERKERDVQIINVVLYLIRNLAFIKDPPPNMYASSDRTELSSLQSKLVKRLSESHLTDLIMTIASNALDPLYNPWNTLALEIFYLMFRGVTPSSLALDQAKQPTATLHRLLEVENRIRRDVARSTSSRHSRFGTTISVKLNPKRGSAGENSKQAESVLSSQTFVMHRQQAIGGEAGSIIDLTKKQRAPKTKKVDELAREDNLSMEARTILQNLARTFVESALNPFLASLLKDIKAERAKITEKDNLRLLYVTKWFLEFFLRERAARDGKDGQAWDFGLIAEVTDRGWIVWVLKRMREAVDEKPKLWTELQAGIECLTQLLALIDSMMSSADVDPTIVEAAEILQQQLIYSGEVLDVAFESLRSYREGTQSLAYLGASVNLAHSLFKMLEKWSKTKGEMYVRKRVKSKKKKGKGKETEEGEGVPDVEDVESASDNEDLVRETTLTMEAFELRFAHSEINHTLLAYLSRYKEYSSAEEMRRIVKLLHRQAVKAKAEGLFFQASTLDLFKTILADQKSLPKDQPYKDLVALINYILRQFFKAVDEEPLVLVEAFFPKNRGTWKRFSSWEPDKKVKAEEQMVEDKRFPPDVQVKKGYSWSEQVGIAVACLTDDGKRELVEWVKDILSLVIAQRRRIVEETDGSSSKAGLDSDAESDAENVFIERNRGPSEEALAKFTDYLIPYINDEQADAATRNPHLKLIFRLLKFEIVDEDADELEWHVPKSIPPDELQSGRNVIDQFLENPIDLDGKKAASLLTKKARRRTRRRQATPDSDAEVELLDDEPKKRAKKKKENKQYKSAQFIEDSDGEEEDIKAFFEKEKQLRERMALAAVDGKIATMRPTGTKKRRKKDGEDKVKQRKKRKGDPSIPESRSVSVEKSEHSDSDDSESGLGVFGSPRVSPASTSHTSPPAEASSPKPSARPRPKPRFRRRTSSPGLEPPQSTDPPDDDVEEGDRQRSEGSGSKPRPSPAVSPAALDGGSDEEEADQASAAAALRPKPKGRLVLSDDED</sequence>
<dbReference type="AlphaFoldDB" id="S7PTL5"/>
<feature type="compositionally biased region" description="Basic residues" evidence="5">
    <location>
        <begin position="923"/>
        <end position="933"/>
    </location>
</feature>
<name>S7PTL5_GLOTA</name>
<keyword evidence="3" id="KW-0539">Nucleus</keyword>
<dbReference type="RefSeq" id="XP_007870678.1">
    <property type="nucleotide sequence ID" value="XM_007872487.1"/>
</dbReference>
<feature type="compositionally biased region" description="Basic and acidic residues" evidence="5">
    <location>
        <begin position="1040"/>
        <end position="1049"/>
    </location>
</feature>
<protein>
    <submittedName>
        <fullName evidence="7">Timeless-domain-containing protein</fullName>
    </submittedName>
</protein>
<keyword evidence="2" id="KW-0236">DNA replication inhibitor</keyword>
<keyword evidence="4" id="KW-0131">Cell cycle</keyword>
<dbReference type="InterPro" id="IPR044998">
    <property type="entry name" value="Timeless"/>
</dbReference>
<feature type="compositionally biased region" description="Acidic residues" evidence="5">
    <location>
        <begin position="586"/>
        <end position="603"/>
    </location>
</feature>
<feature type="compositionally biased region" description="Basic residues" evidence="5">
    <location>
        <begin position="1085"/>
        <end position="1097"/>
    </location>
</feature>
<keyword evidence="8" id="KW-1185">Reference proteome</keyword>
<dbReference type="GO" id="GO:0000076">
    <property type="term" value="P:DNA replication checkpoint signaling"/>
    <property type="evidence" value="ECO:0007669"/>
    <property type="project" value="TreeGrafter"/>
</dbReference>
<evidence type="ECO:0000256" key="2">
    <source>
        <dbReference type="ARBA" id="ARBA00022880"/>
    </source>
</evidence>
<reference evidence="7 8" key="1">
    <citation type="journal article" date="2012" name="Science">
        <title>The Paleozoic origin of enzymatic lignin decomposition reconstructed from 31 fungal genomes.</title>
        <authorList>
            <person name="Floudas D."/>
            <person name="Binder M."/>
            <person name="Riley R."/>
            <person name="Barry K."/>
            <person name="Blanchette R.A."/>
            <person name="Henrissat B."/>
            <person name="Martinez A.T."/>
            <person name="Otillar R."/>
            <person name="Spatafora J.W."/>
            <person name="Yadav J.S."/>
            <person name="Aerts A."/>
            <person name="Benoit I."/>
            <person name="Boyd A."/>
            <person name="Carlson A."/>
            <person name="Copeland A."/>
            <person name="Coutinho P.M."/>
            <person name="de Vries R.P."/>
            <person name="Ferreira P."/>
            <person name="Findley K."/>
            <person name="Foster B."/>
            <person name="Gaskell J."/>
            <person name="Glotzer D."/>
            <person name="Gorecki P."/>
            <person name="Heitman J."/>
            <person name="Hesse C."/>
            <person name="Hori C."/>
            <person name="Igarashi K."/>
            <person name="Jurgens J.A."/>
            <person name="Kallen N."/>
            <person name="Kersten P."/>
            <person name="Kohler A."/>
            <person name="Kuees U."/>
            <person name="Kumar T.K.A."/>
            <person name="Kuo A."/>
            <person name="LaButti K."/>
            <person name="Larrondo L.F."/>
            <person name="Lindquist E."/>
            <person name="Ling A."/>
            <person name="Lombard V."/>
            <person name="Lucas S."/>
            <person name="Lundell T."/>
            <person name="Martin R."/>
            <person name="McLaughlin D.J."/>
            <person name="Morgenstern I."/>
            <person name="Morin E."/>
            <person name="Murat C."/>
            <person name="Nagy L.G."/>
            <person name="Nolan M."/>
            <person name="Ohm R.A."/>
            <person name="Patyshakuliyeva A."/>
            <person name="Rokas A."/>
            <person name="Ruiz-Duenas F.J."/>
            <person name="Sabat G."/>
            <person name="Salamov A."/>
            <person name="Samejima M."/>
            <person name="Schmutz J."/>
            <person name="Slot J.C."/>
            <person name="St John F."/>
            <person name="Stenlid J."/>
            <person name="Sun H."/>
            <person name="Sun S."/>
            <person name="Syed K."/>
            <person name="Tsang A."/>
            <person name="Wiebenga A."/>
            <person name="Young D."/>
            <person name="Pisabarro A."/>
            <person name="Eastwood D.C."/>
            <person name="Martin F."/>
            <person name="Cullen D."/>
            <person name="Grigoriev I.V."/>
            <person name="Hibbett D.S."/>
        </authorList>
    </citation>
    <scope>NUCLEOTIDE SEQUENCE [LARGE SCALE GENOMIC DNA]</scope>
    <source>
        <strain evidence="7 8">ATCC 11539</strain>
    </source>
</reference>
<evidence type="ECO:0000256" key="3">
    <source>
        <dbReference type="ARBA" id="ARBA00023242"/>
    </source>
</evidence>